<dbReference type="PANTHER" id="PTHR30126">
    <property type="entry name" value="HTH-TYPE TRANSCRIPTIONAL REGULATOR"/>
    <property type="match status" value="1"/>
</dbReference>
<name>A0ABT3B996_9RHOB</name>
<keyword evidence="2" id="KW-0805">Transcription regulation</keyword>
<protein>
    <submittedName>
        <fullName evidence="6">LysR family transcriptional regulator</fullName>
    </submittedName>
</protein>
<evidence type="ECO:0000259" key="5">
    <source>
        <dbReference type="PROSITE" id="PS50931"/>
    </source>
</evidence>
<comment type="caution">
    <text evidence="6">The sequence shown here is derived from an EMBL/GenBank/DDBJ whole genome shotgun (WGS) entry which is preliminary data.</text>
</comment>
<dbReference type="Proteomes" id="UP001208690">
    <property type="component" value="Unassembled WGS sequence"/>
</dbReference>
<keyword evidence="4" id="KW-0804">Transcription</keyword>
<dbReference type="Gene3D" id="3.40.190.290">
    <property type="match status" value="1"/>
</dbReference>
<dbReference type="Gene3D" id="1.10.10.10">
    <property type="entry name" value="Winged helix-like DNA-binding domain superfamily/Winged helix DNA-binding domain"/>
    <property type="match status" value="1"/>
</dbReference>
<sequence length="291" mass="30991">MEVFRSRSISAAARALGLTQPAVSGHIASLEGQVGRALFVRQPRGVSPTPFAEDLALQIGDSLDRAEEALARARARSAHISGVVHVAGPAELMAERVAPALKSLQDAGLDIRLQLGGKTSIYRQLIAGEVDLAFTASTPDHPQLAFAVVGSERLIAVAAPDIADRISSAPDLLAALTAERLLSYDMDRPLVRGWLEQNRLPLAGFVPAITAPDLRMLRALVECGAGWSVIPDYLVVAAVQARRVAAIPAPVSDPTNPFHLVWSKSGLRHPRVAHARDVLLQAWTDQGQTAC</sequence>
<gene>
    <name evidence="6" type="ORF">MUB52_01715</name>
</gene>
<dbReference type="Pfam" id="PF00126">
    <property type="entry name" value="HTH_1"/>
    <property type="match status" value="1"/>
</dbReference>
<dbReference type="InterPro" id="IPR036390">
    <property type="entry name" value="WH_DNA-bd_sf"/>
</dbReference>
<reference evidence="6 7" key="1">
    <citation type="submission" date="2022-04" db="EMBL/GenBank/DDBJ databases">
        <title>Roseobacter sp. WL0113 is a bacterium isolated from neritic sediment.</title>
        <authorList>
            <person name="Wang L."/>
            <person name="He W."/>
            <person name="Zhang D.-F."/>
        </authorList>
    </citation>
    <scope>NUCLEOTIDE SEQUENCE [LARGE SCALE GENOMIC DNA]</scope>
    <source>
        <strain evidence="6 7">WL0113</strain>
    </source>
</reference>
<evidence type="ECO:0000313" key="7">
    <source>
        <dbReference type="Proteomes" id="UP001208690"/>
    </source>
</evidence>
<dbReference type="EMBL" id="JALIEB010000001">
    <property type="protein sequence ID" value="MCV3270135.1"/>
    <property type="molecule type" value="Genomic_DNA"/>
</dbReference>
<dbReference type="PANTHER" id="PTHR30126:SF39">
    <property type="entry name" value="HTH-TYPE TRANSCRIPTIONAL REGULATOR CYSL"/>
    <property type="match status" value="1"/>
</dbReference>
<dbReference type="CDD" id="cd05466">
    <property type="entry name" value="PBP2_LTTR_substrate"/>
    <property type="match status" value="1"/>
</dbReference>
<evidence type="ECO:0000313" key="6">
    <source>
        <dbReference type="EMBL" id="MCV3270135.1"/>
    </source>
</evidence>
<proteinExistence type="inferred from homology"/>
<comment type="similarity">
    <text evidence="1">Belongs to the LysR transcriptional regulatory family.</text>
</comment>
<feature type="domain" description="HTH lysR-type" evidence="5">
    <location>
        <begin position="1"/>
        <end position="49"/>
    </location>
</feature>
<organism evidence="6 7">
    <name type="scientific">Roseobacter sinensis</name>
    <dbReference type="NCBI Taxonomy" id="2931391"/>
    <lineage>
        <taxon>Bacteria</taxon>
        <taxon>Pseudomonadati</taxon>
        <taxon>Pseudomonadota</taxon>
        <taxon>Alphaproteobacteria</taxon>
        <taxon>Rhodobacterales</taxon>
        <taxon>Roseobacteraceae</taxon>
        <taxon>Roseobacter</taxon>
    </lineage>
</organism>
<dbReference type="InterPro" id="IPR000847">
    <property type="entry name" value="LysR_HTH_N"/>
</dbReference>
<dbReference type="InterPro" id="IPR005119">
    <property type="entry name" value="LysR_subst-bd"/>
</dbReference>
<dbReference type="SUPFAM" id="SSF46785">
    <property type="entry name" value="Winged helix' DNA-binding domain"/>
    <property type="match status" value="1"/>
</dbReference>
<accession>A0ABT3B996</accession>
<evidence type="ECO:0000256" key="1">
    <source>
        <dbReference type="ARBA" id="ARBA00009437"/>
    </source>
</evidence>
<evidence type="ECO:0000256" key="4">
    <source>
        <dbReference type="ARBA" id="ARBA00023163"/>
    </source>
</evidence>
<evidence type="ECO:0000256" key="3">
    <source>
        <dbReference type="ARBA" id="ARBA00023125"/>
    </source>
</evidence>
<evidence type="ECO:0000256" key="2">
    <source>
        <dbReference type="ARBA" id="ARBA00023015"/>
    </source>
</evidence>
<dbReference type="PRINTS" id="PR00039">
    <property type="entry name" value="HTHLYSR"/>
</dbReference>
<dbReference type="Pfam" id="PF03466">
    <property type="entry name" value="LysR_substrate"/>
    <property type="match status" value="1"/>
</dbReference>
<keyword evidence="7" id="KW-1185">Reference proteome</keyword>
<keyword evidence="3" id="KW-0238">DNA-binding</keyword>
<dbReference type="PROSITE" id="PS50931">
    <property type="entry name" value="HTH_LYSR"/>
    <property type="match status" value="1"/>
</dbReference>
<dbReference type="SUPFAM" id="SSF53850">
    <property type="entry name" value="Periplasmic binding protein-like II"/>
    <property type="match status" value="1"/>
</dbReference>
<dbReference type="InterPro" id="IPR036388">
    <property type="entry name" value="WH-like_DNA-bd_sf"/>
</dbReference>